<evidence type="ECO:0000313" key="2">
    <source>
        <dbReference type="Proteomes" id="UP000036045"/>
    </source>
</evidence>
<gene>
    <name evidence="1" type="ORF">ABW02_20585</name>
</gene>
<dbReference type="AlphaFoldDB" id="A0A0J1IA90"/>
<proteinExistence type="predicted"/>
<reference evidence="1 2" key="1">
    <citation type="submission" date="2015-05" db="EMBL/GenBank/DDBJ databases">
        <title>Whole genome sequence and identification of bacterial endophytes from Costus igneus.</title>
        <authorList>
            <person name="Lee Y.P."/>
            <person name="Gan H.M."/>
            <person name="Eng W."/>
            <person name="Wheatley M.S."/>
            <person name="Caraballo A."/>
            <person name="Polter S."/>
            <person name="Savka M.A."/>
            <person name="Hudson A.O."/>
        </authorList>
    </citation>
    <scope>NUCLEOTIDE SEQUENCE [LARGE SCALE GENOMIC DNA]</scope>
    <source>
        <strain evidence="1 2">RIT379</strain>
    </source>
</reference>
<dbReference type="EMBL" id="LDPH01000028">
    <property type="protein sequence ID" value="KLV22882.1"/>
    <property type="molecule type" value="Genomic_DNA"/>
</dbReference>
<keyword evidence="2" id="KW-1185">Reference proteome</keyword>
<sequence length="73" mass="8312">MMLKRIVQKKVCINKVVLGITIGGMADGKNPDNHYLIINMDDPYVEELNLLSKNIKVKKLIYMNALCENNGNY</sequence>
<protein>
    <submittedName>
        <fullName evidence="1">Uncharacterized protein</fullName>
    </submittedName>
</protein>
<evidence type="ECO:0000313" key="1">
    <source>
        <dbReference type="EMBL" id="KLV22882.1"/>
    </source>
</evidence>
<comment type="caution">
    <text evidence="1">The sequence shown here is derived from an EMBL/GenBank/DDBJ whole genome shotgun (WGS) entry which is preliminary data.</text>
</comment>
<dbReference type="PATRIC" id="fig|1397.4.peg.2879"/>
<name>A0A0J1IA90_NIACI</name>
<accession>A0A0J1IA90</accession>
<dbReference type="Proteomes" id="UP000036045">
    <property type="component" value="Unassembled WGS sequence"/>
</dbReference>
<organism evidence="1 2">
    <name type="scientific">Niallia circulans</name>
    <name type="common">Bacillus circulans</name>
    <dbReference type="NCBI Taxonomy" id="1397"/>
    <lineage>
        <taxon>Bacteria</taxon>
        <taxon>Bacillati</taxon>
        <taxon>Bacillota</taxon>
        <taxon>Bacilli</taxon>
        <taxon>Bacillales</taxon>
        <taxon>Bacillaceae</taxon>
        <taxon>Niallia</taxon>
    </lineage>
</organism>